<evidence type="ECO:0000256" key="5">
    <source>
        <dbReference type="ARBA" id="ARBA00022801"/>
    </source>
</evidence>
<evidence type="ECO:0000256" key="4">
    <source>
        <dbReference type="ARBA" id="ARBA00022741"/>
    </source>
</evidence>
<comment type="similarity">
    <text evidence="1 10 11">Belongs to the HAM1 NTPase family.</text>
</comment>
<dbReference type="Proteomes" id="UP000240912">
    <property type="component" value="Unassembled WGS sequence"/>
</dbReference>
<feature type="binding site" evidence="10">
    <location>
        <begin position="177"/>
        <end position="178"/>
    </location>
    <ligand>
        <name>substrate</name>
    </ligand>
</feature>
<dbReference type="InterPro" id="IPR002637">
    <property type="entry name" value="RdgB/HAM1"/>
</dbReference>
<accession>A0A2T3HP04</accession>
<evidence type="ECO:0000256" key="6">
    <source>
        <dbReference type="ARBA" id="ARBA00022842"/>
    </source>
</evidence>
<dbReference type="FunFam" id="3.90.950.10:FF:000001">
    <property type="entry name" value="dITP/XTP pyrophosphatase"/>
    <property type="match status" value="1"/>
</dbReference>
<dbReference type="GO" id="GO:0005829">
    <property type="term" value="C:cytosol"/>
    <property type="evidence" value="ECO:0007669"/>
    <property type="project" value="TreeGrafter"/>
</dbReference>
<keyword evidence="7 10" id="KW-0546">Nucleotide metabolism</keyword>
<comment type="catalytic activity">
    <reaction evidence="8 10">
        <text>dITP + H2O = dIMP + diphosphate + H(+)</text>
        <dbReference type="Rhea" id="RHEA:28342"/>
        <dbReference type="ChEBI" id="CHEBI:15377"/>
        <dbReference type="ChEBI" id="CHEBI:15378"/>
        <dbReference type="ChEBI" id="CHEBI:33019"/>
        <dbReference type="ChEBI" id="CHEBI:61194"/>
        <dbReference type="ChEBI" id="CHEBI:61382"/>
        <dbReference type="EC" id="3.6.1.66"/>
    </reaction>
</comment>
<dbReference type="GO" id="GO:0000166">
    <property type="term" value="F:nucleotide binding"/>
    <property type="evidence" value="ECO:0007669"/>
    <property type="project" value="UniProtKB-KW"/>
</dbReference>
<sequence length="192" mass="20799">MKQKLVFATNNDHKAAEVRAYLGDAYEVLNLKDIGCTTDIPETGTSFNENALLKSKFVKDNFGVDCFSDDSGLEVAALNEEPGVFSARYAGGGGDAANMALLLKNMEGIADRRAQFRTVICLIQGSETYYFEGFATGTIRTAPSGSKGFGYDPVFQPEGYDCTFAEMATEQKNAISHRAKAMAKLIAFLQGQ</sequence>
<evidence type="ECO:0000256" key="7">
    <source>
        <dbReference type="ARBA" id="ARBA00023080"/>
    </source>
</evidence>
<dbReference type="CDD" id="cd00515">
    <property type="entry name" value="HAM1"/>
    <property type="match status" value="1"/>
</dbReference>
<dbReference type="PANTHER" id="PTHR11067:SF9">
    <property type="entry name" value="INOSINE TRIPHOSPHATE PYROPHOSPHATASE"/>
    <property type="match status" value="1"/>
</dbReference>
<comment type="caution">
    <text evidence="10">Lacks conserved residue(s) required for the propagation of feature annotation.</text>
</comment>
<keyword evidence="3 10" id="KW-0479">Metal-binding</keyword>
<evidence type="ECO:0000256" key="9">
    <source>
        <dbReference type="ARBA" id="ARBA00052017"/>
    </source>
</evidence>
<comment type="cofactor">
    <cofactor evidence="10">
        <name>Mg(2+)</name>
        <dbReference type="ChEBI" id="CHEBI:18420"/>
    </cofactor>
    <text evidence="10">Binds 1 Mg(2+) ion per subunit.</text>
</comment>
<keyword evidence="13" id="KW-1185">Reference proteome</keyword>
<comment type="catalytic activity">
    <reaction evidence="9 10">
        <text>XTP + H2O = XMP + diphosphate + H(+)</text>
        <dbReference type="Rhea" id="RHEA:28610"/>
        <dbReference type="ChEBI" id="CHEBI:15377"/>
        <dbReference type="ChEBI" id="CHEBI:15378"/>
        <dbReference type="ChEBI" id="CHEBI:33019"/>
        <dbReference type="ChEBI" id="CHEBI:57464"/>
        <dbReference type="ChEBI" id="CHEBI:61314"/>
        <dbReference type="EC" id="3.6.1.66"/>
    </reaction>
</comment>
<dbReference type="PANTHER" id="PTHR11067">
    <property type="entry name" value="INOSINE TRIPHOSPHATE PYROPHOSPHATASE/HAM1 PROTEIN"/>
    <property type="match status" value="1"/>
</dbReference>
<dbReference type="EMBL" id="PYLS01000004">
    <property type="protein sequence ID" value="PST84185.1"/>
    <property type="molecule type" value="Genomic_DNA"/>
</dbReference>
<dbReference type="Gene3D" id="3.90.950.10">
    <property type="match status" value="1"/>
</dbReference>
<feature type="binding site" evidence="10">
    <location>
        <position position="70"/>
    </location>
    <ligand>
        <name>Mg(2+)</name>
        <dbReference type="ChEBI" id="CHEBI:18420"/>
    </ligand>
</feature>
<dbReference type="NCBIfam" id="TIGR00042">
    <property type="entry name" value="RdgB/HAM1 family non-canonical purine NTP pyrophosphatase"/>
    <property type="match status" value="1"/>
</dbReference>
<comment type="caution">
    <text evidence="12">The sequence shown here is derived from an EMBL/GenBank/DDBJ whole genome shotgun (WGS) entry which is preliminary data.</text>
</comment>
<evidence type="ECO:0000256" key="10">
    <source>
        <dbReference type="HAMAP-Rule" id="MF_01405"/>
    </source>
</evidence>
<evidence type="ECO:0000256" key="2">
    <source>
        <dbReference type="ARBA" id="ARBA00011738"/>
    </source>
</evidence>
<dbReference type="GO" id="GO:0035870">
    <property type="term" value="F:dITP diphosphatase activity"/>
    <property type="evidence" value="ECO:0007669"/>
    <property type="project" value="UniProtKB-UniRule"/>
</dbReference>
<organism evidence="12 13">
    <name type="scientific">Pedobacter yulinensis</name>
    <dbReference type="NCBI Taxonomy" id="2126353"/>
    <lineage>
        <taxon>Bacteria</taxon>
        <taxon>Pseudomonadati</taxon>
        <taxon>Bacteroidota</taxon>
        <taxon>Sphingobacteriia</taxon>
        <taxon>Sphingobacteriales</taxon>
        <taxon>Sphingobacteriaceae</taxon>
        <taxon>Pedobacter</taxon>
    </lineage>
</organism>
<dbReference type="AlphaFoldDB" id="A0A2T3HP04"/>
<evidence type="ECO:0000256" key="8">
    <source>
        <dbReference type="ARBA" id="ARBA00051875"/>
    </source>
</evidence>
<dbReference type="GO" id="GO:0036222">
    <property type="term" value="F:XTP diphosphatase activity"/>
    <property type="evidence" value="ECO:0007669"/>
    <property type="project" value="UniProtKB-UniRule"/>
</dbReference>
<evidence type="ECO:0000256" key="1">
    <source>
        <dbReference type="ARBA" id="ARBA00008023"/>
    </source>
</evidence>
<feature type="binding site" evidence="10">
    <location>
        <position position="172"/>
    </location>
    <ligand>
        <name>substrate</name>
    </ligand>
</feature>
<dbReference type="GO" id="GO:0009146">
    <property type="term" value="P:purine nucleoside triphosphate catabolic process"/>
    <property type="evidence" value="ECO:0007669"/>
    <property type="project" value="UniProtKB-UniRule"/>
</dbReference>
<reference evidence="12 13" key="1">
    <citation type="submission" date="2018-03" db="EMBL/GenBank/DDBJ databases">
        <authorList>
            <person name="Keele B.F."/>
        </authorList>
    </citation>
    <scope>NUCLEOTIDE SEQUENCE [LARGE SCALE GENOMIC DNA]</scope>
    <source>
        <strain evidence="12 13">YL28-9</strain>
    </source>
</reference>
<dbReference type="InterPro" id="IPR029001">
    <property type="entry name" value="ITPase-like_fam"/>
</dbReference>
<dbReference type="GO" id="GO:0036220">
    <property type="term" value="F:ITP diphosphatase activity"/>
    <property type="evidence" value="ECO:0007669"/>
    <property type="project" value="UniProtKB-UniRule"/>
</dbReference>
<keyword evidence="4 10" id="KW-0547">Nucleotide-binding</keyword>
<name>A0A2T3HP04_9SPHI</name>
<evidence type="ECO:0000256" key="11">
    <source>
        <dbReference type="RuleBase" id="RU003781"/>
    </source>
</evidence>
<evidence type="ECO:0000313" key="12">
    <source>
        <dbReference type="EMBL" id="PST84185.1"/>
    </source>
</evidence>
<dbReference type="GO" id="GO:0046872">
    <property type="term" value="F:metal ion binding"/>
    <property type="evidence" value="ECO:0007669"/>
    <property type="project" value="UniProtKB-KW"/>
</dbReference>
<feature type="active site" description="Proton acceptor" evidence="10">
    <location>
        <position position="70"/>
    </location>
</feature>
<dbReference type="RefSeq" id="WP_107214284.1">
    <property type="nucleotide sequence ID" value="NZ_KZ686268.1"/>
</dbReference>
<feature type="binding site" evidence="10">
    <location>
        <begin position="9"/>
        <end position="14"/>
    </location>
    <ligand>
        <name>substrate</name>
    </ligand>
</feature>
<dbReference type="GO" id="GO:0009117">
    <property type="term" value="P:nucleotide metabolic process"/>
    <property type="evidence" value="ECO:0007669"/>
    <property type="project" value="UniProtKB-KW"/>
</dbReference>
<feature type="binding site" evidence="10">
    <location>
        <position position="71"/>
    </location>
    <ligand>
        <name>substrate</name>
    </ligand>
</feature>
<keyword evidence="6 10" id="KW-0460">Magnesium</keyword>
<dbReference type="SUPFAM" id="SSF52972">
    <property type="entry name" value="ITPase-like"/>
    <property type="match status" value="1"/>
</dbReference>
<dbReference type="OrthoDB" id="9807456at2"/>
<dbReference type="EC" id="3.6.1.66" evidence="10"/>
<protein>
    <recommendedName>
        <fullName evidence="10">dITP/XTP pyrophosphatase</fullName>
        <ecNumber evidence="10">3.6.1.66</ecNumber>
    </recommendedName>
    <alternativeName>
        <fullName evidence="10">Non-canonical purine NTP pyrophosphatase</fullName>
    </alternativeName>
    <alternativeName>
        <fullName evidence="10">Non-standard purine NTP pyrophosphatase</fullName>
    </alternativeName>
    <alternativeName>
        <fullName evidence="10">Nucleoside-triphosphate diphosphatase</fullName>
    </alternativeName>
    <alternativeName>
        <fullName evidence="10">Nucleoside-triphosphate pyrophosphatase</fullName>
        <shortName evidence="10">NTPase</shortName>
    </alternativeName>
</protein>
<comment type="function">
    <text evidence="10">Pyrophosphatase that catalyzes the hydrolysis of nucleoside triphosphates to their monophosphate derivatives, with a high preference for the non-canonical purine nucleotides XTP (xanthosine triphosphate), dITP (deoxyinosine triphosphate) and ITP. Seems to function as a house-cleaning enzyme that removes non-canonical purine nucleotides from the nucleotide pool, thus preventing their incorporation into DNA/RNA and avoiding chromosomal lesions.</text>
</comment>
<evidence type="ECO:0000313" key="13">
    <source>
        <dbReference type="Proteomes" id="UP000240912"/>
    </source>
</evidence>
<dbReference type="GO" id="GO:0017111">
    <property type="term" value="F:ribonucleoside triphosphate phosphatase activity"/>
    <property type="evidence" value="ECO:0007669"/>
    <property type="project" value="InterPro"/>
</dbReference>
<comment type="catalytic activity">
    <reaction evidence="10">
        <text>ITP + H2O = IMP + diphosphate + H(+)</text>
        <dbReference type="Rhea" id="RHEA:29399"/>
        <dbReference type="ChEBI" id="CHEBI:15377"/>
        <dbReference type="ChEBI" id="CHEBI:15378"/>
        <dbReference type="ChEBI" id="CHEBI:33019"/>
        <dbReference type="ChEBI" id="CHEBI:58053"/>
        <dbReference type="ChEBI" id="CHEBI:61402"/>
        <dbReference type="EC" id="3.6.1.66"/>
    </reaction>
</comment>
<feature type="binding site" evidence="10">
    <location>
        <begin position="149"/>
        <end position="152"/>
    </location>
    <ligand>
        <name>substrate</name>
    </ligand>
</feature>
<dbReference type="HAMAP" id="MF_01405">
    <property type="entry name" value="Non_canon_purine_NTPase"/>
    <property type="match status" value="1"/>
</dbReference>
<comment type="subunit">
    <text evidence="2 10">Homodimer.</text>
</comment>
<gene>
    <name evidence="12" type="primary">rdgB</name>
    <name evidence="12" type="ORF">C7T94_05520</name>
</gene>
<dbReference type="Pfam" id="PF01725">
    <property type="entry name" value="Ham1p_like"/>
    <property type="match status" value="1"/>
</dbReference>
<proteinExistence type="inferred from homology"/>
<dbReference type="InterPro" id="IPR020922">
    <property type="entry name" value="dITP/XTP_pyrophosphatase"/>
</dbReference>
<keyword evidence="5 10" id="KW-0378">Hydrolase</keyword>
<evidence type="ECO:0000256" key="3">
    <source>
        <dbReference type="ARBA" id="ARBA00022723"/>
    </source>
</evidence>